<dbReference type="SUPFAM" id="SSF103247">
    <property type="entry name" value="TT1751-like"/>
    <property type="match status" value="1"/>
</dbReference>
<dbReference type="InterPro" id="IPR035923">
    <property type="entry name" value="TT1751-like_sf"/>
</dbReference>
<dbReference type="Pfam" id="PF00034">
    <property type="entry name" value="Cytochrom_C"/>
    <property type="match status" value="1"/>
</dbReference>
<sequence length="351" mass="38862">MHLSQQTLSITLILAFFIGQPAFAEENGAALYKENCAVCHGNRGRGGVGVPLALPDFQYAISDQFLARTIRNGRPGRVMPAFKKLSDAQIKAIVRHIRSWAPGKPIRHPSIKVSGDPAKGHILYEKHCATCHGKNGKGGKGTGVTFSRPRDLPIIAPALNNQGFLYAASDQMIKATLMNGREGTPMVSYLKQGLSEQDINDVVSFIRSFEKQAPPRIAPEPNHDKLTVAYESPYSLKETIAALKRAIIGENFRIIRIQTLDNGLVEKTKEDPDKVIIYFCNFQLLNDALAVDPRVGLFLPCRITVVKRQGKVMVYALNPKRLSYLFNNDELNKLCDGMSEVYISIIEEATL</sequence>
<evidence type="ECO:0000259" key="4">
    <source>
        <dbReference type="PROSITE" id="PS51007"/>
    </source>
</evidence>
<evidence type="ECO:0000313" key="5">
    <source>
        <dbReference type="EMBL" id="VAX13515.1"/>
    </source>
</evidence>
<dbReference type="InterPro" id="IPR009056">
    <property type="entry name" value="Cyt_c-like_dom"/>
</dbReference>
<dbReference type="Pfam" id="PF13442">
    <property type="entry name" value="Cytochrome_CBB3"/>
    <property type="match status" value="1"/>
</dbReference>
<dbReference type="Gene3D" id="1.10.760.10">
    <property type="entry name" value="Cytochrome c-like domain"/>
    <property type="match status" value="2"/>
</dbReference>
<dbReference type="Gene3D" id="3.30.310.70">
    <property type="entry name" value="TT1751-like domain"/>
    <property type="match status" value="1"/>
</dbReference>
<keyword evidence="2" id="KW-0479">Metal-binding</keyword>
<gene>
    <name evidence="5" type="ORF">MNBD_GAMMA24-2152</name>
</gene>
<evidence type="ECO:0000256" key="3">
    <source>
        <dbReference type="ARBA" id="ARBA00023004"/>
    </source>
</evidence>
<keyword evidence="3" id="KW-0408">Iron</keyword>
<dbReference type="SUPFAM" id="SSF46626">
    <property type="entry name" value="Cytochrome c"/>
    <property type="match status" value="2"/>
</dbReference>
<dbReference type="InterPro" id="IPR036909">
    <property type="entry name" value="Cyt_c-like_dom_sf"/>
</dbReference>
<protein>
    <submittedName>
        <fullName evidence="5">Cytochrome c family protein</fullName>
    </submittedName>
</protein>
<dbReference type="Pfam" id="PF03625">
    <property type="entry name" value="DUF302"/>
    <property type="match status" value="1"/>
</dbReference>
<dbReference type="CDD" id="cd14797">
    <property type="entry name" value="DUF302"/>
    <property type="match status" value="1"/>
</dbReference>
<dbReference type="GO" id="GO:0009055">
    <property type="term" value="F:electron transfer activity"/>
    <property type="evidence" value="ECO:0007669"/>
    <property type="project" value="InterPro"/>
</dbReference>
<dbReference type="InterPro" id="IPR050597">
    <property type="entry name" value="Cytochrome_c_Oxidase_Subunit"/>
</dbReference>
<keyword evidence="1" id="KW-0349">Heme</keyword>
<dbReference type="PROSITE" id="PS51007">
    <property type="entry name" value="CYTC"/>
    <property type="match status" value="2"/>
</dbReference>
<dbReference type="GO" id="GO:0046872">
    <property type="term" value="F:metal ion binding"/>
    <property type="evidence" value="ECO:0007669"/>
    <property type="project" value="UniProtKB-KW"/>
</dbReference>
<accession>A0A3B1C495</accession>
<feature type="domain" description="Cytochrome c" evidence="4">
    <location>
        <begin position="115"/>
        <end position="210"/>
    </location>
</feature>
<dbReference type="PANTHER" id="PTHR33751">
    <property type="entry name" value="CBB3-TYPE CYTOCHROME C OXIDASE SUBUNIT FIXP"/>
    <property type="match status" value="1"/>
</dbReference>
<name>A0A3B1C495_9ZZZZ</name>
<dbReference type="GO" id="GO:0020037">
    <property type="term" value="F:heme binding"/>
    <property type="evidence" value="ECO:0007669"/>
    <property type="project" value="InterPro"/>
</dbReference>
<organism evidence="5">
    <name type="scientific">hydrothermal vent metagenome</name>
    <dbReference type="NCBI Taxonomy" id="652676"/>
    <lineage>
        <taxon>unclassified sequences</taxon>
        <taxon>metagenomes</taxon>
        <taxon>ecological metagenomes</taxon>
    </lineage>
</organism>
<dbReference type="PANTHER" id="PTHR33751:SF1">
    <property type="entry name" value="CBB3-TYPE CYTOCHROME C OXIDASE SUBUNIT FIXP"/>
    <property type="match status" value="1"/>
</dbReference>
<evidence type="ECO:0000256" key="2">
    <source>
        <dbReference type="ARBA" id="ARBA00022723"/>
    </source>
</evidence>
<dbReference type="EMBL" id="UOFZ01000120">
    <property type="protein sequence ID" value="VAX13515.1"/>
    <property type="molecule type" value="Genomic_DNA"/>
</dbReference>
<reference evidence="5" key="1">
    <citation type="submission" date="2018-06" db="EMBL/GenBank/DDBJ databases">
        <authorList>
            <person name="Zhirakovskaya E."/>
        </authorList>
    </citation>
    <scope>NUCLEOTIDE SEQUENCE</scope>
</reference>
<dbReference type="InterPro" id="IPR005180">
    <property type="entry name" value="DUF302"/>
</dbReference>
<dbReference type="AlphaFoldDB" id="A0A3B1C495"/>
<feature type="domain" description="Cytochrome c" evidence="4">
    <location>
        <begin position="23"/>
        <end position="101"/>
    </location>
</feature>
<proteinExistence type="predicted"/>
<evidence type="ECO:0000256" key="1">
    <source>
        <dbReference type="ARBA" id="ARBA00022617"/>
    </source>
</evidence>